<sequence>FGAILTGNRSGSSSLVCCGFDMILYLYCVTKPDNAWGWDLCFAFCFRGLLIIGLR</sequence>
<evidence type="ECO:0000313" key="3">
    <source>
        <dbReference type="Proteomes" id="UP000015105"/>
    </source>
</evidence>
<dbReference type="EnsemblPlants" id="AET7Gv20717400.6">
    <property type="protein sequence ID" value="AET7Gv20717400.6"/>
    <property type="gene ID" value="AET7Gv20717400"/>
</dbReference>
<reference evidence="2" key="5">
    <citation type="journal article" date="2021" name="G3 (Bethesda)">
        <title>Aegilops tauschii genome assembly Aet v5.0 features greater sequence contiguity and improved annotation.</title>
        <authorList>
            <person name="Wang L."/>
            <person name="Zhu T."/>
            <person name="Rodriguez J.C."/>
            <person name="Deal K.R."/>
            <person name="Dubcovsky J."/>
            <person name="McGuire P.E."/>
            <person name="Lux T."/>
            <person name="Spannagl M."/>
            <person name="Mayer K.F.X."/>
            <person name="Baldrich P."/>
            <person name="Meyers B.C."/>
            <person name="Huo N."/>
            <person name="Gu Y.Q."/>
            <person name="Zhou H."/>
            <person name="Devos K.M."/>
            <person name="Bennetzen J.L."/>
            <person name="Unver T."/>
            <person name="Budak H."/>
            <person name="Gulick P.J."/>
            <person name="Galiba G."/>
            <person name="Kalapos B."/>
            <person name="Nelson D.R."/>
            <person name="Li P."/>
            <person name="You F.M."/>
            <person name="Luo M.C."/>
            <person name="Dvorak J."/>
        </authorList>
    </citation>
    <scope>NUCLEOTIDE SEQUENCE [LARGE SCALE GENOMIC DNA]</scope>
    <source>
        <strain evidence="2">cv. AL8/78</strain>
    </source>
</reference>
<keyword evidence="1" id="KW-0812">Transmembrane</keyword>
<dbReference type="Proteomes" id="UP000015105">
    <property type="component" value="Chromosome 7D"/>
</dbReference>
<evidence type="ECO:0000256" key="1">
    <source>
        <dbReference type="SAM" id="Phobius"/>
    </source>
</evidence>
<proteinExistence type="predicted"/>
<keyword evidence="1" id="KW-0472">Membrane</keyword>
<reference evidence="3" key="1">
    <citation type="journal article" date="2014" name="Science">
        <title>Ancient hybridizations among the ancestral genomes of bread wheat.</title>
        <authorList>
            <consortium name="International Wheat Genome Sequencing Consortium,"/>
            <person name="Marcussen T."/>
            <person name="Sandve S.R."/>
            <person name="Heier L."/>
            <person name="Spannagl M."/>
            <person name="Pfeifer M."/>
            <person name="Jakobsen K.S."/>
            <person name="Wulff B.B."/>
            <person name="Steuernagel B."/>
            <person name="Mayer K.F."/>
            <person name="Olsen O.A."/>
        </authorList>
    </citation>
    <scope>NUCLEOTIDE SEQUENCE [LARGE SCALE GENOMIC DNA]</scope>
    <source>
        <strain evidence="3">cv. AL8/78</strain>
    </source>
</reference>
<reference evidence="2" key="3">
    <citation type="journal article" date="2017" name="Nature">
        <title>Genome sequence of the progenitor of the wheat D genome Aegilops tauschii.</title>
        <authorList>
            <person name="Luo M.C."/>
            <person name="Gu Y.Q."/>
            <person name="Puiu D."/>
            <person name="Wang H."/>
            <person name="Twardziok S.O."/>
            <person name="Deal K.R."/>
            <person name="Huo N."/>
            <person name="Zhu T."/>
            <person name="Wang L."/>
            <person name="Wang Y."/>
            <person name="McGuire P.E."/>
            <person name="Liu S."/>
            <person name="Long H."/>
            <person name="Ramasamy R.K."/>
            <person name="Rodriguez J.C."/>
            <person name="Van S.L."/>
            <person name="Yuan L."/>
            <person name="Wang Z."/>
            <person name="Xia Z."/>
            <person name="Xiao L."/>
            <person name="Anderson O.D."/>
            <person name="Ouyang S."/>
            <person name="Liang Y."/>
            <person name="Zimin A.V."/>
            <person name="Pertea G."/>
            <person name="Qi P."/>
            <person name="Bennetzen J.L."/>
            <person name="Dai X."/>
            <person name="Dawson M.W."/>
            <person name="Muller H.G."/>
            <person name="Kugler K."/>
            <person name="Rivarola-Duarte L."/>
            <person name="Spannagl M."/>
            <person name="Mayer K.F.X."/>
            <person name="Lu F.H."/>
            <person name="Bevan M.W."/>
            <person name="Leroy P."/>
            <person name="Li P."/>
            <person name="You F.M."/>
            <person name="Sun Q."/>
            <person name="Liu Z."/>
            <person name="Lyons E."/>
            <person name="Wicker T."/>
            <person name="Salzberg S.L."/>
            <person name="Devos K.M."/>
            <person name="Dvorak J."/>
        </authorList>
    </citation>
    <scope>NUCLEOTIDE SEQUENCE [LARGE SCALE GENOMIC DNA]</scope>
    <source>
        <strain evidence="2">cv. AL8/78</strain>
    </source>
</reference>
<reference evidence="3" key="2">
    <citation type="journal article" date="2017" name="Nat. Plants">
        <title>The Aegilops tauschii genome reveals multiple impacts of transposons.</title>
        <authorList>
            <person name="Zhao G."/>
            <person name="Zou C."/>
            <person name="Li K."/>
            <person name="Wang K."/>
            <person name="Li T."/>
            <person name="Gao L."/>
            <person name="Zhang X."/>
            <person name="Wang H."/>
            <person name="Yang Z."/>
            <person name="Liu X."/>
            <person name="Jiang W."/>
            <person name="Mao L."/>
            <person name="Kong X."/>
            <person name="Jiao Y."/>
            <person name="Jia J."/>
        </authorList>
    </citation>
    <scope>NUCLEOTIDE SEQUENCE [LARGE SCALE GENOMIC DNA]</scope>
    <source>
        <strain evidence="3">cv. AL8/78</strain>
    </source>
</reference>
<reference evidence="2" key="4">
    <citation type="submission" date="2019-03" db="UniProtKB">
        <authorList>
            <consortium name="EnsemblPlants"/>
        </authorList>
    </citation>
    <scope>IDENTIFICATION</scope>
</reference>
<keyword evidence="3" id="KW-1185">Reference proteome</keyword>
<keyword evidence="1" id="KW-1133">Transmembrane helix</keyword>
<protein>
    <submittedName>
        <fullName evidence="2">Uncharacterized protein</fullName>
    </submittedName>
</protein>
<accession>A0A453RUI0</accession>
<evidence type="ECO:0000313" key="2">
    <source>
        <dbReference type="EnsemblPlants" id="AET7Gv20717400.6"/>
    </source>
</evidence>
<organism evidence="2 3">
    <name type="scientific">Aegilops tauschii subsp. strangulata</name>
    <name type="common">Goatgrass</name>
    <dbReference type="NCBI Taxonomy" id="200361"/>
    <lineage>
        <taxon>Eukaryota</taxon>
        <taxon>Viridiplantae</taxon>
        <taxon>Streptophyta</taxon>
        <taxon>Embryophyta</taxon>
        <taxon>Tracheophyta</taxon>
        <taxon>Spermatophyta</taxon>
        <taxon>Magnoliopsida</taxon>
        <taxon>Liliopsida</taxon>
        <taxon>Poales</taxon>
        <taxon>Poaceae</taxon>
        <taxon>BOP clade</taxon>
        <taxon>Pooideae</taxon>
        <taxon>Triticodae</taxon>
        <taxon>Triticeae</taxon>
        <taxon>Triticinae</taxon>
        <taxon>Aegilops</taxon>
    </lineage>
</organism>
<dbReference type="AlphaFoldDB" id="A0A453RUI0"/>
<dbReference type="Gramene" id="AET7Gv20717400.6">
    <property type="protein sequence ID" value="AET7Gv20717400.6"/>
    <property type="gene ID" value="AET7Gv20717400"/>
</dbReference>
<feature type="transmembrane region" description="Helical" evidence="1">
    <location>
        <begin position="35"/>
        <end position="54"/>
    </location>
</feature>
<name>A0A453RUI0_AEGTS</name>